<organism evidence="1">
    <name type="scientific">Anoplophora glabripennis</name>
    <name type="common">Asian longhorn beetle</name>
    <name type="synonym">Anoplophora nobilis</name>
    <dbReference type="NCBI Taxonomy" id="217634"/>
    <lineage>
        <taxon>Eukaryota</taxon>
        <taxon>Metazoa</taxon>
        <taxon>Ecdysozoa</taxon>
        <taxon>Arthropoda</taxon>
        <taxon>Hexapoda</taxon>
        <taxon>Insecta</taxon>
        <taxon>Pterygota</taxon>
        <taxon>Neoptera</taxon>
        <taxon>Endopterygota</taxon>
        <taxon>Coleoptera</taxon>
        <taxon>Polyphaga</taxon>
        <taxon>Cucujiformia</taxon>
        <taxon>Chrysomeloidea</taxon>
        <taxon>Cerambycidae</taxon>
        <taxon>Lamiinae</taxon>
        <taxon>Lamiini</taxon>
        <taxon>Anoplophora</taxon>
    </lineage>
</organism>
<reference evidence="1" key="1">
    <citation type="submission" date="2013-07" db="EMBL/GenBank/DDBJ databases">
        <title>Midgut Transcriptome Profiling of Anoplphora glabripennis, a Lignocellulose Degrading, Wood-Boring Cerambycid.</title>
        <authorList>
            <person name="Scully E.D."/>
            <person name="Hoover K."/>
            <person name="Carlson J.E."/>
            <person name="Tien M."/>
            <person name="Geib S.M."/>
        </authorList>
    </citation>
    <scope>NUCLEOTIDE SEQUENCE</scope>
</reference>
<dbReference type="InterPro" id="IPR038602">
    <property type="entry name" value="Mite_allergen_7_sf"/>
</dbReference>
<dbReference type="EMBL" id="GALX01003269">
    <property type="protein sequence ID" value="JAB65197.1"/>
    <property type="molecule type" value="Transcribed_RNA"/>
</dbReference>
<evidence type="ECO:0000313" key="1">
    <source>
        <dbReference type="EMBL" id="JAB65197.1"/>
    </source>
</evidence>
<dbReference type="AlphaFoldDB" id="V5GU65"/>
<name>V5GU65_ANOGL</name>
<accession>V5GU65</accession>
<protein>
    <submittedName>
        <fullName evidence="1">Uncharacterized protein</fullName>
    </submittedName>
</protein>
<proteinExistence type="predicted"/>
<sequence>MFSSELSSGFKYMIEQVAPRFQEDVIRAFNNEGVRNALMHNKNHYNHKMDNILVSIGDTKIELSKLIFPWTPDFRIVNLTMNFSMLCLDVNLKLGDLRVKGDFEGYNITLQNLLPAILAGKIEQTFKDVVATGRIGFLIRGDSMVLTNYDIKYEPSETDISVKYYASNGSEVETKRTKQNSEKDSLRDAVWVELSDILTRLLHSQLGEVLVERSLTELLLGEDENLRDLAREHSQRANKLLDTLLCTAKDYIVDKNYRLIETPLINAAFKEKPSGLSQGAFQTGYGFIKDLSTLSRVQDLSLYEDKQRLVVYGSLTLREFKHGYDHYSCSFEDIVTAGQVKATVYNNKIFVKVTLLKEGERCKTQLDNIRVSTIRDIDVDASRLASLIWLAPRVERWVIGNLRHIAVPVLEKHITEAFNYAIGKTDCVSLLINY</sequence>
<dbReference type="Gene3D" id="3.15.10.50">
    <property type="match status" value="1"/>
</dbReference>